<sequence>MPHTPTRETRELRVLVLGYNGLLAAIAGFINSVALLVLTFPVGNLTALSTKLGMDSANPLLYESCMIALIVGGFLAGAAGAGAVLAPVQTHTSARHAAVLLAEAALLVAAAGIEIPGFKALLAAAACGLQNAMTSNSPGMAIRTTHFTGTITDLGLILGRSRRHGMDKWKAAVLTTTVVLFVGGGATGALIGGRFGHNALLLPAAACLAVAIASLLYSRRRSTRLARAISAPERSHRSLADQATAG</sequence>
<dbReference type="GeneID" id="75270430"/>
<evidence type="ECO:0000313" key="5">
    <source>
        <dbReference type="Proteomes" id="UP001529272"/>
    </source>
</evidence>
<evidence type="ECO:0000313" key="4">
    <source>
        <dbReference type="Proteomes" id="UP000198286"/>
    </source>
</evidence>
<reference evidence="2 4" key="1">
    <citation type="journal article" date="2017" name="Lancet Infect. Dis.">
        <title>Global outbreak of severe Mycobacterium chimaera disease after cardiac surgery: a molecular epidemiological study.</title>
        <authorList>
            <person name="van Ingen J."/>
            <person name="Kohl T."/>
            <person name="Kranzer K."/>
            <person name="Hasse B."/>
            <person name="Keller P."/>
            <person name="Szafranska A."/>
            <person name="Hillemann D."/>
            <person name="Chand M."/>
            <person name="Schreiber P."/>
            <person name="Sommerstein R."/>
            <person name="Berger C."/>
            <person name="Genoni M."/>
            <person name="Ruegg C."/>
            <person name="Troillet N."/>
            <person name="Widmer A.F."/>
            <person name="Becker S.L."/>
            <person name="Herrmann M."/>
            <person name="Eckmanns T."/>
            <person name="Haller S."/>
            <person name="Hoeller C."/>
            <person name="Debast S.B."/>
            <person name="Wolfhagen M.J."/>
            <person name="Hopman J."/>
            <person name="Kluytmans J."/>
            <person name="Langelaar M."/>
            <person name="Notermans D.W."/>
            <person name="ten Oever J."/>
            <person name="van den Barselaar P."/>
            <person name="Vonk A.B.A."/>
            <person name="Vos M.C."/>
            <person name="Ahmed N."/>
            <person name="Brown T."/>
            <person name="Crook D."/>
            <person name="Lamagni T."/>
            <person name="Phin N."/>
            <person name="Smith E.G."/>
            <person name="Zambon M."/>
            <person name="Serr A."/>
            <person name="Goetting T."/>
            <person name="Ebner W."/>
            <person name="Thuermer A."/>
            <person name="Utpatel C."/>
            <person name="Sproer C."/>
            <person name="Bunk B."/>
            <person name="Nubel U."/>
            <person name="Bloemberg G."/>
            <person name="Bottger E."/>
            <person name="Niemann S."/>
            <person name="Wagner D."/>
            <person name="Sax H."/>
        </authorList>
    </citation>
    <scope>NUCLEOTIDE SEQUENCE [LARGE SCALE GENOMIC DNA]</scope>
    <source>
        <strain evidence="2 4">ZUERICH-2</strain>
    </source>
</reference>
<dbReference type="Proteomes" id="UP001529272">
    <property type="component" value="Unassembled WGS sequence"/>
</dbReference>
<name>A0A1Y0T9Y6_MYCIT</name>
<reference evidence="3 5" key="2">
    <citation type="submission" date="2023-06" db="EMBL/GenBank/DDBJ databases">
        <title>Itaconate inhibition of nontuberculous mycobacteria.</title>
        <authorList>
            <person name="Breen P."/>
            <person name="Zimbric M."/>
            <person name="Caverly L."/>
        </authorList>
    </citation>
    <scope>NUCLEOTIDE SEQUENCE [LARGE SCALE GENOMIC DNA]</scope>
    <source>
        <strain evidence="3 5">FLAC1071</strain>
    </source>
</reference>
<keyword evidence="1" id="KW-0472">Membrane</keyword>
<feature type="transmembrane region" description="Helical" evidence="1">
    <location>
        <begin position="171"/>
        <end position="193"/>
    </location>
</feature>
<reference evidence="5" key="3">
    <citation type="submission" date="2023-06" db="EMBL/GenBank/DDBJ databases">
        <title>Itaconate inhibition of nontuberculous mycobacteria.</title>
        <authorList>
            <person name="Spilker T."/>
        </authorList>
    </citation>
    <scope>NUCLEOTIDE SEQUENCE [LARGE SCALE GENOMIC DNA]</scope>
    <source>
        <strain evidence="5">FLAC1071</strain>
    </source>
</reference>
<dbReference type="InterPro" id="IPR010699">
    <property type="entry name" value="DUF1275"/>
</dbReference>
<dbReference type="PANTHER" id="PTHR37314">
    <property type="entry name" value="SLR0142 PROTEIN"/>
    <property type="match status" value="1"/>
</dbReference>
<dbReference type="Proteomes" id="UP000198286">
    <property type="component" value="Chromosome"/>
</dbReference>
<evidence type="ECO:0000313" key="3">
    <source>
        <dbReference type="EMBL" id="MDM3926855.1"/>
    </source>
</evidence>
<accession>A0A1Y0T9Y6</accession>
<reference evidence="3" key="4">
    <citation type="submission" date="2023-06" db="EMBL/GenBank/DDBJ databases">
        <authorList>
            <person name="Spilker T."/>
        </authorList>
    </citation>
    <scope>NUCLEOTIDE SEQUENCE</scope>
    <source>
        <strain evidence="3">FLAC1071</strain>
    </source>
</reference>
<dbReference type="EMBL" id="CP015267">
    <property type="protein sequence ID" value="ASL15619.1"/>
    <property type="molecule type" value="Genomic_DNA"/>
</dbReference>
<feature type="transmembrane region" description="Helical" evidence="1">
    <location>
        <begin position="12"/>
        <end position="40"/>
    </location>
</feature>
<dbReference type="PANTHER" id="PTHR37314:SF4">
    <property type="entry name" value="UPF0700 TRANSMEMBRANE PROTEIN YOAK"/>
    <property type="match status" value="1"/>
</dbReference>
<keyword evidence="5" id="KW-1185">Reference proteome</keyword>
<keyword evidence="1" id="KW-1133">Transmembrane helix</keyword>
<keyword evidence="1" id="KW-0812">Transmembrane</keyword>
<dbReference type="Pfam" id="PF06912">
    <property type="entry name" value="DUF1275"/>
    <property type="match status" value="1"/>
</dbReference>
<dbReference type="RefSeq" id="WP_008257363.1">
    <property type="nucleotide sequence ID" value="NZ_CP015267.1"/>
</dbReference>
<dbReference type="EMBL" id="JASZZX010000008">
    <property type="protein sequence ID" value="MDM3926855.1"/>
    <property type="molecule type" value="Genomic_DNA"/>
</dbReference>
<proteinExistence type="predicted"/>
<evidence type="ECO:0000256" key="1">
    <source>
        <dbReference type="SAM" id="Phobius"/>
    </source>
</evidence>
<protein>
    <submittedName>
        <fullName evidence="3">DUF1275 family protein</fullName>
    </submittedName>
    <submittedName>
        <fullName evidence="2">Putative membrane protein</fullName>
    </submittedName>
</protein>
<organism evidence="2 4">
    <name type="scientific">Mycobacterium intracellulare subsp. chimaera</name>
    <dbReference type="NCBI Taxonomy" id="222805"/>
    <lineage>
        <taxon>Bacteria</taxon>
        <taxon>Bacillati</taxon>
        <taxon>Actinomycetota</taxon>
        <taxon>Actinomycetes</taxon>
        <taxon>Mycobacteriales</taxon>
        <taxon>Mycobacteriaceae</taxon>
        <taxon>Mycobacterium</taxon>
        <taxon>Mycobacterium avium complex (MAC)</taxon>
    </lineage>
</organism>
<gene>
    <name evidence="2" type="ORF">MYCOZU2_03231</name>
    <name evidence="3" type="ORF">QRB35_12560</name>
</gene>
<dbReference type="AlphaFoldDB" id="A0A1Y0T9Y6"/>
<evidence type="ECO:0000313" key="2">
    <source>
        <dbReference type="EMBL" id="ASL15619.1"/>
    </source>
</evidence>
<feature type="transmembrane region" description="Helical" evidence="1">
    <location>
        <begin position="199"/>
        <end position="217"/>
    </location>
</feature>
<feature type="transmembrane region" description="Helical" evidence="1">
    <location>
        <begin position="60"/>
        <end position="86"/>
    </location>
</feature>